<sequence length="495" mass="54900">PPSSTAATVPQPKLSYKSALGRPSSAPLIPISQLPDVPKIHINPKSPSLLHGKPLVNLSPQDVKLASEFHAFSLIAKFSLLRPPVDLFEHHINSSWGLNQPATVGLLDTKHILIHLHSAEDLAKAWSRESRIFEKRRFLLLRWTPDFTKRKNSSLSATWLRLPGLPLPCQNPAILEVIGNSFGRFLRLDERTKKMKHPMAPRMCVEMDLAYKLPDEVVIDIGTDEAIHQKIEYDLRIGFYIYCHLQGHHETNCRKKQLQTAPTSADPTTSSLQGNASILNSNVAVVGAALPAGVRPHARYPNKIPVTDPPSLSEHPPAACVNTTTNLSCQPCLQSPPISLLPDSATPPTLPTADPLNPPTLHNPFTFLPKIWVALTFLLPHLLIPLLHPHPHPLCKLWIVTVNHNPLSSKTNSPFLRMIMCSLVSLFWASQASTLRLMLKPIRNLSPCPLCLLIPPLTLLSPYLMLLCHSQVTPPLLSPLRKPSPRCLSPLPYMF</sequence>
<evidence type="ECO:0000259" key="2">
    <source>
        <dbReference type="Pfam" id="PF14111"/>
    </source>
</evidence>
<dbReference type="InterPro" id="IPR025558">
    <property type="entry name" value="DUF4283"/>
</dbReference>
<dbReference type="AlphaFoldDB" id="A0A1Q3D697"/>
<evidence type="ECO:0000313" key="4">
    <source>
        <dbReference type="Proteomes" id="UP000187406"/>
    </source>
</evidence>
<reference evidence="4" key="1">
    <citation type="submission" date="2016-04" db="EMBL/GenBank/DDBJ databases">
        <title>Cephalotus genome sequencing.</title>
        <authorList>
            <person name="Fukushima K."/>
            <person name="Hasebe M."/>
            <person name="Fang X."/>
        </authorList>
    </citation>
    <scope>NUCLEOTIDE SEQUENCE [LARGE SCALE GENOMIC DNA]</scope>
    <source>
        <strain evidence="4">cv. St1</strain>
    </source>
</reference>
<dbReference type="InterPro" id="IPR040256">
    <property type="entry name" value="At4g02000-like"/>
</dbReference>
<feature type="non-terminal residue" evidence="3">
    <location>
        <position position="1"/>
    </location>
</feature>
<organism evidence="3 4">
    <name type="scientific">Cephalotus follicularis</name>
    <name type="common">Albany pitcher plant</name>
    <dbReference type="NCBI Taxonomy" id="3775"/>
    <lineage>
        <taxon>Eukaryota</taxon>
        <taxon>Viridiplantae</taxon>
        <taxon>Streptophyta</taxon>
        <taxon>Embryophyta</taxon>
        <taxon>Tracheophyta</taxon>
        <taxon>Spermatophyta</taxon>
        <taxon>Magnoliopsida</taxon>
        <taxon>eudicotyledons</taxon>
        <taxon>Gunneridae</taxon>
        <taxon>Pentapetalae</taxon>
        <taxon>rosids</taxon>
        <taxon>fabids</taxon>
        <taxon>Oxalidales</taxon>
        <taxon>Cephalotaceae</taxon>
        <taxon>Cephalotus</taxon>
    </lineage>
</organism>
<dbReference type="PANTHER" id="PTHR31286:SF180">
    <property type="entry name" value="OS10G0362600 PROTEIN"/>
    <property type="match status" value="1"/>
</dbReference>
<feature type="domain" description="DUF4283" evidence="2">
    <location>
        <begin position="68"/>
        <end position="148"/>
    </location>
</feature>
<evidence type="ECO:0000256" key="1">
    <source>
        <dbReference type="SAM" id="MobiDB-lite"/>
    </source>
</evidence>
<dbReference type="EMBL" id="BDDD01004616">
    <property type="protein sequence ID" value="GAV87985.1"/>
    <property type="molecule type" value="Genomic_DNA"/>
</dbReference>
<proteinExistence type="predicted"/>
<keyword evidence="4" id="KW-1185">Reference proteome</keyword>
<dbReference type="PANTHER" id="PTHR31286">
    <property type="entry name" value="GLYCINE-RICH CELL WALL STRUCTURAL PROTEIN 1.8-LIKE"/>
    <property type="match status" value="1"/>
</dbReference>
<evidence type="ECO:0000313" key="3">
    <source>
        <dbReference type="EMBL" id="GAV87985.1"/>
    </source>
</evidence>
<name>A0A1Q3D697_CEPFO</name>
<dbReference type="InParanoid" id="A0A1Q3D697"/>
<gene>
    <name evidence="3" type="ORF">CFOL_v3_31409</name>
</gene>
<dbReference type="Pfam" id="PF14111">
    <property type="entry name" value="DUF4283"/>
    <property type="match status" value="1"/>
</dbReference>
<comment type="caution">
    <text evidence="3">The sequence shown here is derived from an EMBL/GenBank/DDBJ whole genome shotgun (WGS) entry which is preliminary data.</text>
</comment>
<dbReference type="OrthoDB" id="1738329at2759"/>
<accession>A0A1Q3D697</accession>
<protein>
    <submittedName>
        <fullName evidence="3">DUF4283 domain-containing protein</fullName>
    </submittedName>
</protein>
<feature type="region of interest" description="Disordered" evidence="1">
    <location>
        <begin position="1"/>
        <end position="24"/>
    </location>
</feature>
<dbReference type="Proteomes" id="UP000187406">
    <property type="component" value="Unassembled WGS sequence"/>
</dbReference>